<dbReference type="GO" id="GO:0006508">
    <property type="term" value="P:proteolysis"/>
    <property type="evidence" value="ECO:0007669"/>
    <property type="project" value="InterPro"/>
</dbReference>
<reference evidence="3" key="1">
    <citation type="journal article" date="2012" name="Nat. Biotechnol.">
        <title>Reference genome sequence of the model plant Setaria.</title>
        <authorList>
            <person name="Bennetzen J.L."/>
            <person name="Schmutz J."/>
            <person name="Wang H."/>
            <person name="Percifield R."/>
            <person name="Hawkins J."/>
            <person name="Pontaroli A.C."/>
            <person name="Estep M."/>
            <person name="Feng L."/>
            <person name="Vaughn J.N."/>
            <person name="Grimwood J."/>
            <person name="Jenkins J."/>
            <person name="Barry K."/>
            <person name="Lindquist E."/>
            <person name="Hellsten U."/>
            <person name="Deshpande S."/>
            <person name="Wang X."/>
            <person name="Wu X."/>
            <person name="Mitros T."/>
            <person name="Triplett J."/>
            <person name="Yang X."/>
            <person name="Ye C.Y."/>
            <person name="Mauro-Herrera M."/>
            <person name="Wang L."/>
            <person name="Li P."/>
            <person name="Sharma M."/>
            <person name="Sharma R."/>
            <person name="Ronald P.C."/>
            <person name="Panaud O."/>
            <person name="Kellogg E.A."/>
            <person name="Brutnell T.P."/>
            <person name="Doust A.N."/>
            <person name="Tuskan G.A."/>
            <person name="Rokhsar D."/>
            <person name="Devos K.M."/>
        </authorList>
    </citation>
    <scope>NUCLEOTIDE SEQUENCE [LARGE SCALE GENOMIC DNA]</scope>
    <source>
        <strain evidence="3">Yugu1</strain>
    </source>
</reference>
<dbReference type="InterPro" id="IPR032861">
    <property type="entry name" value="TAXi_N"/>
</dbReference>
<dbReference type="InterPro" id="IPR033121">
    <property type="entry name" value="PEPTIDASE_A1"/>
</dbReference>
<dbReference type="Pfam" id="PF14543">
    <property type="entry name" value="TAXi_N"/>
    <property type="match status" value="1"/>
</dbReference>
<dbReference type="PANTHER" id="PTHR13683">
    <property type="entry name" value="ASPARTYL PROTEASES"/>
    <property type="match status" value="1"/>
</dbReference>
<sequence length="176" mass="19113">MSITKRLSRSLGLKNDDDAVSVPTQLGSSYDTRQYVVTVGLGIRPSHKTLLLDTGSDLTWVQCKPCNSSQYYPQRLPLFDPSRSSTYKTIPCDSQECRALAAGIDGNGCTSNWDCAFYVSGVYSSDALTLCAGAVVEDFHFGCGHDQEGPFDEYDGILGLGRLPESLVWQTSGEHG</sequence>
<evidence type="ECO:0000313" key="3">
    <source>
        <dbReference type="EMBL" id="RCV21378.1"/>
    </source>
</evidence>
<dbReference type="InterPro" id="IPR001969">
    <property type="entry name" value="Aspartic_peptidase_AS"/>
</dbReference>
<evidence type="ECO:0000259" key="2">
    <source>
        <dbReference type="PROSITE" id="PS51767"/>
    </source>
</evidence>
<dbReference type="SUPFAM" id="SSF50630">
    <property type="entry name" value="Acid proteases"/>
    <property type="match status" value="1"/>
</dbReference>
<dbReference type="InterPro" id="IPR021109">
    <property type="entry name" value="Peptidase_aspartic_dom_sf"/>
</dbReference>
<organism evidence="3">
    <name type="scientific">Setaria italica</name>
    <name type="common">Foxtail millet</name>
    <name type="synonym">Panicum italicum</name>
    <dbReference type="NCBI Taxonomy" id="4555"/>
    <lineage>
        <taxon>Eukaryota</taxon>
        <taxon>Viridiplantae</taxon>
        <taxon>Streptophyta</taxon>
        <taxon>Embryophyta</taxon>
        <taxon>Tracheophyta</taxon>
        <taxon>Spermatophyta</taxon>
        <taxon>Magnoliopsida</taxon>
        <taxon>Liliopsida</taxon>
        <taxon>Poales</taxon>
        <taxon>Poaceae</taxon>
        <taxon>PACMAD clade</taxon>
        <taxon>Panicoideae</taxon>
        <taxon>Panicodae</taxon>
        <taxon>Paniceae</taxon>
        <taxon>Cenchrinae</taxon>
        <taxon>Setaria</taxon>
    </lineage>
</organism>
<name>A0A368QUC3_SETIT</name>
<reference evidence="3" key="2">
    <citation type="submission" date="2015-07" db="EMBL/GenBank/DDBJ databases">
        <authorList>
            <person name="Noorani M."/>
        </authorList>
    </citation>
    <scope>NUCLEOTIDE SEQUENCE</scope>
    <source>
        <strain evidence="3">Yugu1</strain>
    </source>
</reference>
<dbReference type="PANTHER" id="PTHR13683:SF664">
    <property type="entry name" value="OS05G0203912 PROTEIN"/>
    <property type="match status" value="1"/>
</dbReference>
<dbReference type="PROSITE" id="PS51767">
    <property type="entry name" value="PEPTIDASE_A1"/>
    <property type="match status" value="1"/>
</dbReference>
<dbReference type="AlphaFoldDB" id="A0A368QUC3"/>
<comment type="similarity">
    <text evidence="1">Belongs to the peptidase A1 family.</text>
</comment>
<gene>
    <name evidence="3" type="ORF">SETIT_4G134700v2</name>
</gene>
<dbReference type="GO" id="GO:0004190">
    <property type="term" value="F:aspartic-type endopeptidase activity"/>
    <property type="evidence" value="ECO:0007669"/>
    <property type="project" value="InterPro"/>
</dbReference>
<protein>
    <recommendedName>
        <fullName evidence="2">Peptidase A1 domain-containing protein</fullName>
    </recommendedName>
</protein>
<evidence type="ECO:0000256" key="1">
    <source>
        <dbReference type="ARBA" id="ARBA00007447"/>
    </source>
</evidence>
<dbReference type="EMBL" id="CM003531">
    <property type="protein sequence ID" value="RCV21378.1"/>
    <property type="molecule type" value="Genomic_DNA"/>
</dbReference>
<dbReference type="Gene3D" id="2.40.70.10">
    <property type="entry name" value="Acid Proteases"/>
    <property type="match status" value="1"/>
</dbReference>
<dbReference type="PROSITE" id="PS00141">
    <property type="entry name" value="ASP_PROTEASE"/>
    <property type="match status" value="1"/>
</dbReference>
<proteinExistence type="inferred from homology"/>
<accession>A0A368QUC3</accession>
<dbReference type="OrthoDB" id="2747330at2759"/>
<dbReference type="InterPro" id="IPR001461">
    <property type="entry name" value="Aspartic_peptidase_A1"/>
</dbReference>
<feature type="domain" description="Peptidase A1" evidence="2">
    <location>
        <begin position="35"/>
        <end position="176"/>
    </location>
</feature>